<proteinExistence type="predicted"/>
<dbReference type="InterPro" id="IPR012511">
    <property type="entry name" value="AdoMetDC_leader"/>
</dbReference>
<reference evidence="1 2" key="1">
    <citation type="journal article" date="2020" name="Mol. Biol. Evol.">
        <title>Distinct Expression and Methylation Patterns for Genes with Different Fates following a Single Whole-Genome Duplication in Flowering Plants.</title>
        <authorList>
            <person name="Shi T."/>
            <person name="Rahmani R.S."/>
            <person name="Gugger P.F."/>
            <person name="Wang M."/>
            <person name="Li H."/>
            <person name="Zhang Y."/>
            <person name="Li Z."/>
            <person name="Wang Q."/>
            <person name="Van de Peer Y."/>
            <person name="Marchal K."/>
            <person name="Chen J."/>
        </authorList>
    </citation>
    <scope>NUCLEOTIDE SEQUENCE [LARGE SCALE GENOMIC DNA]</scope>
    <source>
        <tissue evidence="1">Leaf</tissue>
    </source>
</reference>
<dbReference type="Pfam" id="PF08132">
    <property type="entry name" value="AdoMetDC_leader"/>
    <property type="match status" value="1"/>
</dbReference>
<evidence type="ECO:0000313" key="1">
    <source>
        <dbReference type="EMBL" id="DAD27536.1"/>
    </source>
</evidence>
<evidence type="ECO:0000313" key="2">
    <source>
        <dbReference type="Proteomes" id="UP000607653"/>
    </source>
</evidence>
<dbReference type="Proteomes" id="UP000607653">
    <property type="component" value="Unassembled WGS sequence"/>
</dbReference>
<dbReference type="EMBL" id="DUZY01000002">
    <property type="protein sequence ID" value="DAD27536.1"/>
    <property type="molecule type" value="Genomic_DNA"/>
</dbReference>
<protein>
    <recommendedName>
        <fullName evidence="3">S-adenosylmethionine decarboxylase proenzyme</fullName>
    </recommendedName>
</protein>
<comment type="caution">
    <text evidence="1">The sequence shown here is derived from an EMBL/GenBank/DDBJ whole genome shotgun (WGS) entry which is preliminary data.</text>
</comment>
<dbReference type="PANTHER" id="PTHR35727">
    <property type="entry name" value="BNAA05G33520D PROTEIN"/>
    <property type="match status" value="1"/>
</dbReference>
<dbReference type="PANTHER" id="PTHR35727:SF7">
    <property type="entry name" value="S-ADENOSYLMETHIONINE DECARBOXYLASE PROENZYME"/>
    <property type="match status" value="1"/>
</dbReference>
<sequence length="50" mass="5454">MESKGGQKKSSSSSLQYEVPLGYSIEDVRPNGGIEKFRSAAYSNCVRKPS</sequence>
<name>A0A822Y8L4_NELNU</name>
<dbReference type="AlphaFoldDB" id="A0A822Y8L4"/>
<gene>
    <name evidence="1" type="ORF">HUJ06_029004</name>
</gene>
<keyword evidence="2" id="KW-1185">Reference proteome</keyword>
<organism evidence="1 2">
    <name type="scientific">Nelumbo nucifera</name>
    <name type="common">Sacred lotus</name>
    <dbReference type="NCBI Taxonomy" id="4432"/>
    <lineage>
        <taxon>Eukaryota</taxon>
        <taxon>Viridiplantae</taxon>
        <taxon>Streptophyta</taxon>
        <taxon>Embryophyta</taxon>
        <taxon>Tracheophyta</taxon>
        <taxon>Spermatophyta</taxon>
        <taxon>Magnoliopsida</taxon>
        <taxon>Proteales</taxon>
        <taxon>Nelumbonaceae</taxon>
        <taxon>Nelumbo</taxon>
    </lineage>
</organism>
<accession>A0A822Y8L4</accession>
<evidence type="ECO:0008006" key="3">
    <source>
        <dbReference type="Google" id="ProtNLM"/>
    </source>
</evidence>